<dbReference type="AlphaFoldDB" id="A0A975RPB5"/>
<feature type="transmembrane region" description="Helical" evidence="10">
    <location>
        <begin position="313"/>
        <end position="334"/>
    </location>
</feature>
<sequence length="507" mass="55197">MSNVDARRARTLSPAGGKRFGGGGESRRGRLSEKGIRRRRVFAALLFAGDIVSGSMAVVTAAAIVAVAAGQIGLVGRTQAQMCLLLLLLLGINCSLGLYRANIRSPMERFRLRATATLLFVFAGMLMWIREGPLVELGIVPVVGVIALVLGVWTEHLVGALLVKSDLDRAPTAILGTGASSRALARLLLSRPACGLHPIGFIDDGACSDDVVDVIVPRQDADGTSAVLPVLGTLDGWCADGSAEVVIVPDCECLPRDATALYRLGARQVLVITRLGEFPTFGLQVRNADCFVALELNGQPTDYSRELKRAIDLVLALALLLLTAPIIGLLALAIKLADPGPAFYGQWRVGCCGRPIRVLKMRTMYRDAEQRLERVLVSDPDLRKQWLRYFKLVQDPRILPHVGSLMRRTSLDELPQLWNVIRGDMSLVGPRPFPAYHMDAFDPQFRALRATVPPGLTGLWQISSRSNGDLDVQRAEDCLYIKNRSLWLDLYILIATLPAVIRAMGAK</sequence>
<keyword evidence="5 10" id="KW-0812">Transmembrane</keyword>
<comment type="subcellular location">
    <subcellularLocation>
        <location evidence="1">Cell membrane</location>
    </subcellularLocation>
</comment>
<dbReference type="GO" id="GO:0000271">
    <property type="term" value="P:polysaccharide biosynthetic process"/>
    <property type="evidence" value="ECO:0007669"/>
    <property type="project" value="UniProtKB-KW"/>
</dbReference>
<feature type="region of interest" description="Disordered" evidence="9">
    <location>
        <begin position="1"/>
        <end position="32"/>
    </location>
</feature>
<dbReference type="Proteomes" id="UP000680839">
    <property type="component" value="Chromosome"/>
</dbReference>
<feature type="transmembrane region" description="Helical" evidence="10">
    <location>
        <begin position="79"/>
        <end position="98"/>
    </location>
</feature>
<dbReference type="GO" id="GO:0005886">
    <property type="term" value="C:plasma membrane"/>
    <property type="evidence" value="ECO:0007669"/>
    <property type="project" value="UniProtKB-SubCell"/>
</dbReference>
<dbReference type="EMBL" id="CP076134">
    <property type="protein sequence ID" value="QWG14623.1"/>
    <property type="molecule type" value="Genomic_DNA"/>
</dbReference>
<name>A0A975RPB5_9BRAD</name>
<evidence type="ECO:0000256" key="8">
    <source>
        <dbReference type="ARBA" id="ARBA00023169"/>
    </source>
</evidence>
<keyword evidence="3" id="KW-1003">Cell membrane</keyword>
<comment type="similarity">
    <text evidence="2">Belongs to the bacterial sugar transferase family.</text>
</comment>
<evidence type="ECO:0000256" key="1">
    <source>
        <dbReference type="ARBA" id="ARBA00004236"/>
    </source>
</evidence>
<keyword evidence="4 12" id="KW-0808">Transferase</keyword>
<evidence type="ECO:0000256" key="9">
    <source>
        <dbReference type="SAM" id="MobiDB-lite"/>
    </source>
</evidence>
<gene>
    <name evidence="12" type="ORF">KMZ29_08165</name>
</gene>
<feature type="transmembrane region" description="Helical" evidence="10">
    <location>
        <begin position="141"/>
        <end position="163"/>
    </location>
</feature>
<dbReference type="RefSeq" id="WP_215623231.1">
    <property type="nucleotide sequence ID" value="NZ_CP076134.1"/>
</dbReference>
<dbReference type="PANTHER" id="PTHR30576">
    <property type="entry name" value="COLANIC BIOSYNTHESIS UDP-GLUCOSE LIPID CARRIER TRANSFERASE"/>
    <property type="match status" value="1"/>
</dbReference>
<evidence type="ECO:0000256" key="6">
    <source>
        <dbReference type="ARBA" id="ARBA00022989"/>
    </source>
</evidence>
<feature type="transmembrane region" description="Helical" evidence="10">
    <location>
        <begin position="110"/>
        <end position="129"/>
    </location>
</feature>
<evidence type="ECO:0000256" key="7">
    <source>
        <dbReference type="ARBA" id="ARBA00023136"/>
    </source>
</evidence>
<feature type="transmembrane region" description="Helical" evidence="10">
    <location>
        <begin position="41"/>
        <end position="67"/>
    </location>
</feature>
<dbReference type="GO" id="GO:0016780">
    <property type="term" value="F:phosphotransferase activity, for other substituted phosphate groups"/>
    <property type="evidence" value="ECO:0007669"/>
    <property type="project" value="TreeGrafter"/>
</dbReference>
<feature type="domain" description="Bacterial sugar transferase" evidence="11">
    <location>
        <begin position="308"/>
        <end position="501"/>
    </location>
</feature>
<accession>A0A975RPB5</accession>
<dbReference type="Pfam" id="PF02397">
    <property type="entry name" value="Bac_transf"/>
    <property type="match status" value="1"/>
</dbReference>
<dbReference type="InterPro" id="IPR003362">
    <property type="entry name" value="Bact_transf"/>
</dbReference>
<evidence type="ECO:0000259" key="11">
    <source>
        <dbReference type="Pfam" id="PF02397"/>
    </source>
</evidence>
<evidence type="ECO:0000256" key="2">
    <source>
        <dbReference type="ARBA" id="ARBA00006464"/>
    </source>
</evidence>
<dbReference type="PANTHER" id="PTHR30576:SF4">
    <property type="entry name" value="UNDECAPRENYL-PHOSPHATE GALACTOSE PHOSPHOTRANSFERASE"/>
    <property type="match status" value="1"/>
</dbReference>
<organism evidence="12 13">
    <name type="scientific">Bradyrhizobium sediminis</name>
    <dbReference type="NCBI Taxonomy" id="2840469"/>
    <lineage>
        <taxon>Bacteria</taxon>
        <taxon>Pseudomonadati</taxon>
        <taxon>Pseudomonadota</taxon>
        <taxon>Alphaproteobacteria</taxon>
        <taxon>Hyphomicrobiales</taxon>
        <taxon>Nitrobacteraceae</taxon>
        <taxon>Bradyrhizobium</taxon>
    </lineage>
</organism>
<evidence type="ECO:0000256" key="5">
    <source>
        <dbReference type="ARBA" id="ARBA00022692"/>
    </source>
</evidence>
<evidence type="ECO:0000256" key="4">
    <source>
        <dbReference type="ARBA" id="ARBA00022679"/>
    </source>
</evidence>
<evidence type="ECO:0000256" key="3">
    <source>
        <dbReference type="ARBA" id="ARBA00022475"/>
    </source>
</evidence>
<keyword evidence="7 10" id="KW-0472">Membrane</keyword>
<reference evidence="12" key="1">
    <citation type="submission" date="2021-06" db="EMBL/GenBank/DDBJ databases">
        <title>Bradyrhizobium sp. S2-20-1 Genome sequencing.</title>
        <authorList>
            <person name="Jin L."/>
        </authorList>
    </citation>
    <scope>NUCLEOTIDE SEQUENCE</scope>
    <source>
        <strain evidence="12">S2-20-1</strain>
    </source>
</reference>
<protein>
    <submittedName>
        <fullName evidence="12">Sugar transferase</fullName>
    </submittedName>
</protein>
<evidence type="ECO:0000256" key="10">
    <source>
        <dbReference type="SAM" id="Phobius"/>
    </source>
</evidence>
<keyword evidence="6 10" id="KW-1133">Transmembrane helix</keyword>
<evidence type="ECO:0000313" key="13">
    <source>
        <dbReference type="Proteomes" id="UP000680839"/>
    </source>
</evidence>
<evidence type="ECO:0000313" key="12">
    <source>
        <dbReference type="EMBL" id="QWG14623.1"/>
    </source>
</evidence>
<proteinExistence type="inferred from homology"/>
<keyword evidence="8" id="KW-0270">Exopolysaccharide synthesis</keyword>